<dbReference type="InterPro" id="IPR001789">
    <property type="entry name" value="Sig_transdc_resp-reg_receiver"/>
</dbReference>
<dbReference type="InterPro" id="IPR011006">
    <property type="entry name" value="CheY-like_superfamily"/>
</dbReference>
<dbReference type="Pfam" id="PF00072">
    <property type="entry name" value="Response_reg"/>
    <property type="match status" value="1"/>
</dbReference>
<dbReference type="Gene3D" id="3.40.50.2300">
    <property type="match status" value="1"/>
</dbReference>
<dbReference type="SMART" id="SM00388">
    <property type="entry name" value="HisKA"/>
    <property type="match status" value="1"/>
</dbReference>
<evidence type="ECO:0000256" key="4">
    <source>
        <dbReference type="ARBA" id="ARBA00022777"/>
    </source>
</evidence>
<keyword evidence="5" id="KW-0902">Two-component regulatory system</keyword>
<dbReference type="PROSITE" id="PS50110">
    <property type="entry name" value="RESPONSE_REGULATORY"/>
    <property type="match status" value="1"/>
</dbReference>
<dbReference type="Pfam" id="PF02518">
    <property type="entry name" value="HATPase_c"/>
    <property type="match status" value="1"/>
</dbReference>
<accession>A0ABU5U489</accession>
<name>A0ABU5U489_9CYAN</name>
<dbReference type="Gene3D" id="1.10.287.130">
    <property type="match status" value="1"/>
</dbReference>
<proteinExistence type="predicted"/>
<comment type="catalytic activity">
    <reaction evidence="1">
        <text>ATP + protein L-histidine = ADP + protein N-phospho-L-histidine.</text>
        <dbReference type="EC" id="2.7.13.3"/>
    </reaction>
</comment>
<evidence type="ECO:0000256" key="5">
    <source>
        <dbReference type="ARBA" id="ARBA00023012"/>
    </source>
</evidence>
<dbReference type="SUPFAM" id="SSF52172">
    <property type="entry name" value="CheY-like"/>
    <property type="match status" value="1"/>
</dbReference>
<reference evidence="9 10" key="1">
    <citation type="submission" date="2023-12" db="EMBL/GenBank/DDBJ databases">
        <title>Baltic Sea Cyanobacteria.</title>
        <authorList>
            <person name="Delbaje E."/>
            <person name="Fewer D.P."/>
            <person name="Shishido T.K."/>
        </authorList>
    </citation>
    <scope>NUCLEOTIDE SEQUENCE [LARGE SCALE GENOMIC DNA]</scope>
    <source>
        <strain evidence="9 10">CCNP 1315</strain>
    </source>
</reference>
<sequence>MNSTASILVVDDEPHNFDVIETFLDEDTYLLHYTNSGVKALERLDTLEPDVILLDVMMPELDGIEVCRRIKANPKWEHIPIIMITALSSKKDLVICLEAGANDFLSKPVNSVELRARLDSMIRIKKQYDHLQTLLKEQQSLLQMREDMVNMIVHDLRNPLTSIIFDTQLFKHPKLSPEKREEKADRILQASKRLNGLINSLLTMAKLESGKMVLDRSGIDLGEICRSAVENFAALASSKEIELLSDIPQQPRTINVDLPLFQRVLDNLLSNALKFSPSGSKIILIAESVDPNGAKIKVIDSGPGVSEELRTSIFEKYEVGTLMKNVSQTGLGLAFCKMVVEAHGGTISVTDNHPKGAIFTLELDSI</sequence>
<evidence type="ECO:0000256" key="3">
    <source>
        <dbReference type="ARBA" id="ARBA00022553"/>
    </source>
</evidence>
<dbReference type="PANTHER" id="PTHR43547">
    <property type="entry name" value="TWO-COMPONENT HISTIDINE KINASE"/>
    <property type="match status" value="1"/>
</dbReference>
<dbReference type="InterPro" id="IPR003661">
    <property type="entry name" value="HisK_dim/P_dom"/>
</dbReference>
<dbReference type="PRINTS" id="PR00344">
    <property type="entry name" value="BCTRLSENSOR"/>
</dbReference>
<protein>
    <recommendedName>
        <fullName evidence="2">histidine kinase</fullName>
        <ecNumber evidence="2">2.7.13.3</ecNumber>
    </recommendedName>
</protein>
<dbReference type="Gene3D" id="3.30.565.10">
    <property type="entry name" value="Histidine kinase-like ATPase, C-terminal domain"/>
    <property type="match status" value="1"/>
</dbReference>
<dbReference type="PANTHER" id="PTHR43547:SF2">
    <property type="entry name" value="HYBRID SIGNAL TRANSDUCTION HISTIDINE KINASE C"/>
    <property type="match status" value="1"/>
</dbReference>
<evidence type="ECO:0000256" key="6">
    <source>
        <dbReference type="PROSITE-ProRule" id="PRU00169"/>
    </source>
</evidence>
<comment type="caution">
    <text evidence="9">The sequence shown here is derived from an EMBL/GenBank/DDBJ whole genome shotgun (WGS) entry which is preliminary data.</text>
</comment>
<dbReference type="SMART" id="SM00387">
    <property type="entry name" value="HATPase_c"/>
    <property type="match status" value="1"/>
</dbReference>
<feature type="domain" description="Histidine kinase" evidence="7">
    <location>
        <begin position="151"/>
        <end position="366"/>
    </location>
</feature>
<dbReference type="CDD" id="cd00075">
    <property type="entry name" value="HATPase"/>
    <property type="match status" value="1"/>
</dbReference>
<dbReference type="CDD" id="cd00082">
    <property type="entry name" value="HisKA"/>
    <property type="match status" value="1"/>
</dbReference>
<evidence type="ECO:0000313" key="10">
    <source>
        <dbReference type="Proteomes" id="UP001301728"/>
    </source>
</evidence>
<evidence type="ECO:0000256" key="2">
    <source>
        <dbReference type="ARBA" id="ARBA00012438"/>
    </source>
</evidence>
<dbReference type="Proteomes" id="UP001301728">
    <property type="component" value="Unassembled WGS sequence"/>
</dbReference>
<evidence type="ECO:0000256" key="1">
    <source>
        <dbReference type="ARBA" id="ARBA00000085"/>
    </source>
</evidence>
<keyword evidence="4" id="KW-0808">Transferase</keyword>
<dbReference type="SUPFAM" id="SSF47384">
    <property type="entry name" value="Homodimeric domain of signal transducing histidine kinase"/>
    <property type="match status" value="1"/>
</dbReference>
<dbReference type="EC" id="2.7.13.3" evidence="2"/>
<dbReference type="InterPro" id="IPR005467">
    <property type="entry name" value="His_kinase_dom"/>
</dbReference>
<dbReference type="InterPro" id="IPR036097">
    <property type="entry name" value="HisK_dim/P_sf"/>
</dbReference>
<evidence type="ECO:0000259" key="8">
    <source>
        <dbReference type="PROSITE" id="PS50110"/>
    </source>
</evidence>
<feature type="domain" description="Response regulatory" evidence="8">
    <location>
        <begin position="6"/>
        <end position="122"/>
    </location>
</feature>
<keyword evidence="3 6" id="KW-0597">Phosphoprotein</keyword>
<feature type="modified residue" description="4-aspartylphosphate" evidence="6">
    <location>
        <position position="55"/>
    </location>
</feature>
<keyword evidence="4" id="KW-0418">Kinase</keyword>
<dbReference type="EMBL" id="JAYGHT010000143">
    <property type="protein sequence ID" value="MEA5522001.1"/>
    <property type="molecule type" value="Genomic_DNA"/>
</dbReference>
<dbReference type="SUPFAM" id="SSF55874">
    <property type="entry name" value="ATPase domain of HSP90 chaperone/DNA topoisomerase II/histidine kinase"/>
    <property type="match status" value="1"/>
</dbReference>
<evidence type="ECO:0000313" key="9">
    <source>
        <dbReference type="EMBL" id="MEA5522001.1"/>
    </source>
</evidence>
<dbReference type="InterPro" id="IPR004358">
    <property type="entry name" value="Sig_transdc_His_kin-like_C"/>
</dbReference>
<dbReference type="SMART" id="SM00448">
    <property type="entry name" value="REC"/>
    <property type="match status" value="1"/>
</dbReference>
<dbReference type="InterPro" id="IPR003594">
    <property type="entry name" value="HATPase_dom"/>
</dbReference>
<dbReference type="RefSeq" id="WP_323224453.1">
    <property type="nucleotide sequence ID" value="NZ_JAYGHT010000143.1"/>
</dbReference>
<dbReference type="Pfam" id="PF00512">
    <property type="entry name" value="HisKA"/>
    <property type="match status" value="1"/>
</dbReference>
<dbReference type="InterPro" id="IPR036890">
    <property type="entry name" value="HATPase_C_sf"/>
</dbReference>
<organism evidence="9 10">
    <name type="scientific">Limnoraphis robusta CCNP1315</name>
    <dbReference type="NCBI Taxonomy" id="3110306"/>
    <lineage>
        <taxon>Bacteria</taxon>
        <taxon>Bacillati</taxon>
        <taxon>Cyanobacteriota</taxon>
        <taxon>Cyanophyceae</taxon>
        <taxon>Oscillatoriophycideae</taxon>
        <taxon>Oscillatoriales</taxon>
        <taxon>Sirenicapillariaceae</taxon>
        <taxon>Limnoraphis</taxon>
    </lineage>
</organism>
<gene>
    <name evidence="9" type="ORF">VB854_23960</name>
</gene>
<keyword evidence="10" id="KW-1185">Reference proteome</keyword>
<evidence type="ECO:0000259" key="7">
    <source>
        <dbReference type="PROSITE" id="PS50109"/>
    </source>
</evidence>
<dbReference type="PROSITE" id="PS50109">
    <property type="entry name" value="HIS_KIN"/>
    <property type="match status" value="1"/>
</dbReference>